<dbReference type="InterPro" id="IPR006683">
    <property type="entry name" value="Thioestr_dom"/>
</dbReference>
<dbReference type="SUPFAM" id="SSF54637">
    <property type="entry name" value="Thioesterase/thiol ester dehydrase-isomerase"/>
    <property type="match status" value="1"/>
</dbReference>
<proteinExistence type="predicted"/>
<evidence type="ECO:0000259" key="2">
    <source>
        <dbReference type="Pfam" id="PF03061"/>
    </source>
</evidence>
<dbReference type="Pfam" id="PF03061">
    <property type="entry name" value="4HBT"/>
    <property type="match status" value="1"/>
</dbReference>
<sequence length="129" mass="13624">MPPAARTLGLEFVDIDPEEGTIELAFSATEAFTNPMGQVLGAFLAAMLYDTVGPVLLATLGPEEFQSTLDLNVRFLRPVRPGRIAGRGRVVHREGDIAQLEASLADSGGAVLATATATARVIRFGEITV</sequence>
<dbReference type="EMBL" id="AP023396">
    <property type="protein sequence ID" value="BCK56669.1"/>
    <property type="molecule type" value="Genomic_DNA"/>
</dbReference>
<keyword evidence="4" id="KW-1185">Reference proteome</keyword>
<organism evidence="3 4">
    <name type="scientific">Nocardia wallacei</name>
    <dbReference type="NCBI Taxonomy" id="480035"/>
    <lineage>
        <taxon>Bacteria</taxon>
        <taxon>Bacillati</taxon>
        <taxon>Actinomycetota</taxon>
        <taxon>Actinomycetes</taxon>
        <taxon>Mycobacteriales</taxon>
        <taxon>Nocardiaceae</taxon>
        <taxon>Nocardia</taxon>
    </lineage>
</organism>
<protein>
    <submittedName>
        <fullName evidence="3">Thioesterase</fullName>
    </submittedName>
</protein>
<reference evidence="3 4" key="1">
    <citation type="submission" date="2020-08" db="EMBL/GenBank/DDBJ databases">
        <title>Genome Sequencing of Nocardia wallacei strain FMUON74 and assembly.</title>
        <authorList>
            <person name="Toyokawa M."/>
            <person name="Uesaka K."/>
        </authorList>
    </citation>
    <scope>NUCLEOTIDE SEQUENCE [LARGE SCALE GENOMIC DNA]</scope>
    <source>
        <strain evidence="3 4">FMUON74</strain>
    </source>
</reference>
<dbReference type="GO" id="GO:0016289">
    <property type="term" value="F:acyl-CoA hydrolase activity"/>
    <property type="evidence" value="ECO:0007669"/>
    <property type="project" value="UniProtKB-ARBA"/>
</dbReference>
<evidence type="ECO:0000313" key="4">
    <source>
        <dbReference type="Proteomes" id="UP000516173"/>
    </source>
</evidence>
<dbReference type="InterPro" id="IPR003736">
    <property type="entry name" value="PAAI_dom"/>
</dbReference>
<dbReference type="AlphaFoldDB" id="A0A7G1KRY0"/>
<dbReference type="InterPro" id="IPR029069">
    <property type="entry name" value="HotDog_dom_sf"/>
</dbReference>
<dbReference type="CDD" id="cd03443">
    <property type="entry name" value="PaaI_thioesterase"/>
    <property type="match status" value="1"/>
</dbReference>
<evidence type="ECO:0000256" key="1">
    <source>
        <dbReference type="ARBA" id="ARBA00022801"/>
    </source>
</evidence>
<dbReference type="Proteomes" id="UP000516173">
    <property type="component" value="Chromosome"/>
</dbReference>
<evidence type="ECO:0000313" key="3">
    <source>
        <dbReference type="EMBL" id="BCK56669.1"/>
    </source>
</evidence>
<dbReference type="NCBIfam" id="TIGR00369">
    <property type="entry name" value="unchar_dom_1"/>
    <property type="match status" value="1"/>
</dbReference>
<accession>A0A7G1KRY0</accession>
<gene>
    <name evidence="3" type="ORF">NWFMUON74_44410</name>
</gene>
<dbReference type="Gene3D" id="3.10.129.10">
    <property type="entry name" value="Hotdog Thioesterase"/>
    <property type="match status" value="1"/>
</dbReference>
<feature type="domain" description="Thioesterase" evidence="2">
    <location>
        <begin position="41"/>
        <end position="111"/>
    </location>
</feature>
<name>A0A7G1KRY0_9NOCA</name>
<keyword evidence="1" id="KW-0378">Hydrolase</keyword>
<dbReference type="KEGG" id="nwl:NWFMUON74_44410"/>